<dbReference type="PROSITE" id="PS01081">
    <property type="entry name" value="HTH_TETR_1"/>
    <property type="match status" value="1"/>
</dbReference>
<feature type="DNA-binding region" description="H-T-H motif" evidence="4">
    <location>
        <begin position="39"/>
        <end position="58"/>
    </location>
</feature>
<dbReference type="InterPro" id="IPR050109">
    <property type="entry name" value="HTH-type_TetR-like_transc_reg"/>
</dbReference>
<evidence type="ECO:0000313" key="7">
    <source>
        <dbReference type="Proteomes" id="UP000572635"/>
    </source>
</evidence>
<dbReference type="PROSITE" id="PS50977">
    <property type="entry name" value="HTH_TETR_2"/>
    <property type="match status" value="1"/>
</dbReference>
<dbReference type="SUPFAM" id="SSF46689">
    <property type="entry name" value="Homeodomain-like"/>
    <property type="match status" value="1"/>
</dbReference>
<dbReference type="GO" id="GO:0003700">
    <property type="term" value="F:DNA-binding transcription factor activity"/>
    <property type="evidence" value="ECO:0007669"/>
    <property type="project" value="TreeGrafter"/>
</dbReference>
<sequence>MGEKKTRARRKRMTGKERREQLLGIGRELFAERGFDGTSIEEIAARAGVSKPVVYEHFGGKEGIYAIVVDREMQKLLGMVGESLTAGHARGKLENAALALLQYIEESSQGFRILARDSHAASGTGSFASLISDIATQVEHILAEEFKRRGYDPKLAPMYAQSLVGMVALTGQWWLEVRKPKREVVAAHLVNLAWNGLSDLESKPRLESVTRKRRSE</sequence>
<name>A0A7W8QRV8_9ACTN</name>
<keyword evidence="3" id="KW-0804">Transcription</keyword>
<dbReference type="SUPFAM" id="SSF48498">
    <property type="entry name" value="Tetracyclin repressor-like, C-terminal domain"/>
    <property type="match status" value="1"/>
</dbReference>
<dbReference type="InterPro" id="IPR036271">
    <property type="entry name" value="Tet_transcr_reg_TetR-rel_C_sf"/>
</dbReference>
<evidence type="ECO:0000313" key="6">
    <source>
        <dbReference type="EMBL" id="MBB5434466.1"/>
    </source>
</evidence>
<evidence type="ECO:0000259" key="5">
    <source>
        <dbReference type="PROSITE" id="PS50977"/>
    </source>
</evidence>
<dbReference type="Proteomes" id="UP000572635">
    <property type="component" value="Unassembled WGS sequence"/>
</dbReference>
<dbReference type="Pfam" id="PF19344">
    <property type="entry name" value="TetR_C_32"/>
    <property type="match status" value="1"/>
</dbReference>
<dbReference type="AlphaFoldDB" id="A0A7W8QRV8"/>
<evidence type="ECO:0000256" key="2">
    <source>
        <dbReference type="ARBA" id="ARBA00023125"/>
    </source>
</evidence>
<keyword evidence="1" id="KW-0805">Transcription regulation</keyword>
<dbReference type="InterPro" id="IPR001647">
    <property type="entry name" value="HTH_TetR"/>
</dbReference>
<dbReference type="Pfam" id="PF00440">
    <property type="entry name" value="TetR_N"/>
    <property type="match status" value="1"/>
</dbReference>
<dbReference type="PRINTS" id="PR00455">
    <property type="entry name" value="HTHTETR"/>
</dbReference>
<evidence type="ECO:0000256" key="4">
    <source>
        <dbReference type="PROSITE-ProRule" id="PRU00335"/>
    </source>
</evidence>
<dbReference type="GO" id="GO:0045892">
    <property type="term" value="P:negative regulation of DNA-templated transcription"/>
    <property type="evidence" value="ECO:0007669"/>
    <property type="project" value="UniProtKB-ARBA"/>
</dbReference>
<dbReference type="PANTHER" id="PTHR30055">
    <property type="entry name" value="HTH-TYPE TRANSCRIPTIONAL REGULATOR RUTR"/>
    <property type="match status" value="1"/>
</dbReference>
<proteinExistence type="predicted"/>
<dbReference type="PANTHER" id="PTHR30055:SF227">
    <property type="entry name" value="TRANSCRIPTIONAL REGULATORY PROTEIN (PROBABLY TETR-FAMILY)-RELATED"/>
    <property type="match status" value="1"/>
</dbReference>
<reference evidence="6 7" key="1">
    <citation type="submission" date="2020-08" db="EMBL/GenBank/DDBJ databases">
        <title>Sequencing the genomes of 1000 actinobacteria strains.</title>
        <authorList>
            <person name="Klenk H.-P."/>
        </authorList>
    </citation>
    <scope>NUCLEOTIDE SEQUENCE [LARGE SCALE GENOMIC DNA]</scope>
    <source>
        <strain evidence="6 7">DSM 44551</strain>
    </source>
</reference>
<dbReference type="InterPro" id="IPR023772">
    <property type="entry name" value="DNA-bd_HTH_TetR-type_CS"/>
</dbReference>
<dbReference type="InterPro" id="IPR009057">
    <property type="entry name" value="Homeodomain-like_sf"/>
</dbReference>
<keyword evidence="7" id="KW-1185">Reference proteome</keyword>
<comment type="caution">
    <text evidence="6">The sequence shown here is derived from an EMBL/GenBank/DDBJ whole genome shotgun (WGS) entry which is preliminary data.</text>
</comment>
<keyword evidence="2 4" id="KW-0238">DNA-binding</keyword>
<protein>
    <submittedName>
        <fullName evidence="6">AcrR family transcriptional regulator</fullName>
    </submittedName>
</protein>
<evidence type="ECO:0000256" key="3">
    <source>
        <dbReference type="ARBA" id="ARBA00023163"/>
    </source>
</evidence>
<dbReference type="InterPro" id="IPR045823">
    <property type="entry name" value="TetR_C_32"/>
</dbReference>
<organism evidence="6 7">
    <name type="scientific">Nocardiopsis composta</name>
    <dbReference type="NCBI Taxonomy" id="157465"/>
    <lineage>
        <taxon>Bacteria</taxon>
        <taxon>Bacillati</taxon>
        <taxon>Actinomycetota</taxon>
        <taxon>Actinomycetes</taxon>
        <taxon>Streptosporangiales</taxon>
        <taxon>Nocardiopsidaceae</taxon>
        <taxon>Nocardiopsis</taxon>
    </lineage>
</organism>
<accession>A0A7W8QRV8</accession>
<dbReference type="EMBL" id="JACHDB010000001">
    <property type="protein sequence ID" value="MBB5434466.1"/>
    <property type="molecule type" value="Genomic_DNA"/>
</dbReference>
<dbReference type="GO" id="GO:0000976">
    <property type="term" value="F:transcription cis-regulatory region binding"/>
    <property type="evidence" value="ECO:0007669"/>
    <property type="project" value="TreeGrafter"/>
</dbReference>
<dbReference type="Gene3D" id="1.10.357.10">
    <property type="entry name" value="Tetracycline Repressor, domain 2"/>
    <property type="match status" value="1"/>
</dbReference>
<feature type="domain" description="HTH tetR-type" evidence="5">
    <location>
        <begin position="16"/>
        <end position="76"/>
    </location>
</feature>
<evidence type="ECO:0000256" key="1">
    <source>
        <dbReference type="ARBA" id="ARBA00023015"/>
    </source>
</evidence>
<gene>
    <name evidence="6" type="ORF">HDA36_004550</name>
</gene>
<dbReference type="FunFam" id="1.10.10.60:FF:000141">
    <property type="entry name" value="TetR family transcriptional regulator"/>
    <property type="match status" value="1"/>
</dbReference>